<accession>E4Z2A0</accession>
<feature type="domain" description="HAT C-terminal dimerisation" evidence="1">
    <location>
        <begin position="31"/>
        <end position="89"/>
    </location>
</feature>
<name>E4Z2A0_OIKDI</name>
<gene>
    <name evidence="2" type="ORF">GSOID_T00023921001</name>
</gene>
<organism evidence="2">
    <name type="scientific">Oikopleura dioica</name>
    <name type="common">Tunicate</name>
    <dbReference type="NCBI Taxonomy" id="34765"/>
    <lineage>
        <taxon>Eukaryota</taxon>
        <taxon>Metazoa</taxon>
        <taxon>Chordata</taxon>
        <taxon>Tunicata</taxon>
        <taxon>Appendicularia</taxon>
        <taxon>Copelata</taxon>
        <taxon>Oikopleuridae</taxon>
        <taxon>Oikopleura</taxon>
    </lineage>
</organism>
<dbReference type="EMBL" id="FN656671">
    <property type="protein sequence ID" value="CBY41828.1"/>
    <property type="molecule type" value="Genomic_DNA"/>
</dbReference>
<dbReference type="Proteomes" id="UP000011014">
    <property type="component" value="Unassembled WGS sequence"/>
</dbReference>
<dbReference type="SUPFAM" id="SSF53098">
    <property type="entry name" value="Ribonuclease H-like"/>
    <property type="match status" value="1"/>
</dbReference>
<dbReference type="AlphaFoldDB" id="E4Z2A0"/>
<dbReference type="Pfam" id="PF05699">
    <property type="entry name" value="Dimer_Tnp_hAT"/>
    <property type="match status" value="1"/>
</dbReference>
<evidence type="ECO:0000313" key="2">
    <source>
        <dbReference type="EMBL" id="CBY41828.1"/>
    </source>
</evidence>
<feature type="non-terminal residue" evidence="2">
    <location>
        <position position="129"/>
    </location>
</feature>
<evidence type="ECO:0000259" key="1">
    <source>
        <dbReference type="Pfam" id="PF05699"/>
    </source>
</evidence>
<proteinExistence type="predicted"/>
<dbReference type="InterPro" id="IPR008906">
    <property type="entry name" value="HATC_C_dom"/>
</dbReference>
<protein>
    <recommendedName>
        <fullName evidence="1">HAT C-terminal dimerisation domain-containing protein</fullName>
    </recommendedName>
</protein>
<dbReference type="GO" id="GO:0046983">
    <property type="term" value="F:protein dimerization activity"/>
    <property type="evidence" value="ECO:0007669"/>
    <property type="project" value="InterPro"/>
</dbReference>
<sequence length="129" mass="14921">MSRFENMNLNEWSLFVRIFESQNIVENRTNMIKEFWNNRKTDFPRLAQVATYICAINASSSNIERLFSHASAKTRDPTKNRLLMKTVELSLQQKLGPTLSCRKLLLLSVVGDRTPLVIHPAIDEAEELR</sequence>
<dbReference type="InterPro" id="IPR012337">
    <property type="entry name" value="RNaseH-like_sf"/>
</dbReference>
<reference evidence="2" key="1">
    <citation type="journal article" date="2010" name="Science">
        <title>Plasticity of animal genome architecture unmasked by rapid evolution of a pelagic tunicate.</title>
        <authorList>
            <person name="Denoeud F."/>
            <person name="Henriet S."/>
            <person name="Mungpakdee S."/>
            <person name="Aury J.M."/>
            <person name="Da Silva C."/>
            <person name="Brinkmann H."/>
            <person name="Mikhaleva J."/>
            <person name="Olsen L.C."/>
            <person name="Jubin C."/>
            <person name="Canestro C."/>
            <person name="Bouquet J.M."/>
            <person name="Danks G."/>
            <person name="Poulain J."/>
            <person name="Campsteijn C."/>
            <person name="Adamski M."/>
            <person name="Cross I."/>
            <person name="Yadetie F."/>
            <person name="Muffato M."/>
            <person name="Louis A."/>
            <person name="Butcher S."/>
            <person name="Tsagkogeorga G."/>
            <person name="Konrad A."/>
            <person name="Singh S."/>
            <person name="Jensen M.F."/>
            <person name="Cong E.H."/>
            <person name="Eikeseth-Otteraa H."/>
            <person name="Noel B."/>
            <person name="Anthouard V."/>
            <person name="Porcel B.M."/>
            <person name="Kachouri-Lafond R."/>
            <person name="Nishino A."/>
            <person name="Ugolini M."/>
            <person name="Chourrout P."/>
            <person name="Nishida H."/>
            <person name="Aasland R."/>
            <person name="Huzurbazar S."/>
            <person name="Westhof E."/>
            <person name="Delsuc F."/>
            <person name="Lehrach H."/>
            <person name="Reinhardt R."/>
            <person name="Weissenbach J."/>
            <person name="Roy S.W."/>
            <person name="Artiguenave F."/>
            <person name="Postlethwait J.H."/>
            <person name="Manak J.R."/>
            <person name="Thompson E.M."/>
            <person name="Jaillon O."/>
            <person name="Du Pasquier L."/>
            <person name="Boudinot P."/>
            <person name="Liberles D.A."/>
            <person name="Volff J.N."/>
            <person name="Philippe H."/>
            <person name="Lenhard B."/>
            <person name="Roest Crollius H."/>
            <person name="Wincker P."/>
            <person name="Chourrout D."/>
        </authorList>
    </citation>
    <scope>NUCLEOTIDE SEQUENCE [LARGE SCALE GENOMIC DNA]</scope>
</reference>